<keyword evidence="1" id="KW-0004">4Fe-4S</keyword>
<reference evidence="3" key="1">
    <citation type="submission" date="2015-01" db="EMBL/GenBank/DDBJ databases">
        <authorList>
            <person name="Aksoy S."/>
            <person name="Warren W."/>
            <person name="Wilson R.K."/>
        </authorList>
    </citation>
    <scope>NUCLEOTIDE SEQUENCE [LARGE SCALE GENOMIC DNA]</scope>
    <source>
        <strain evidence="3">IAEA</strain>
    </source>
</reference>
<protein>
    <submittedName>
        <fullName evidence="2">Uncharacterized protein</fullName>
    </submittedName>
</protein>
<accession>A0A1B0C172</accession>
<dbReference type="Gene3D" id="3.20.20.70">
    <property type="entry name" value="Aldolase class I"/>
    <property type="match status" value="1"/>
</dbReference>
<dbReference type="EMBL" id="JXJN01023879">
    <property type="status" value="NOT_ANNOTATED_CDS"/>
    <property type="molecule type" value="Genomic_DNA"/>
</dbReference>
<dbReference type="Proteomes" id="UP000092460">
    <property type="component" value="Unassembled WGS sequence"/>
</dbReference>
<keyword evidence="1" id="KW-0479">Metal-binding</keyword>
<dbReference type="GO" id="GO:0051539">
    <property type="term" value="F:4 iron, 4 sulfur cluster binding"/>
    <property type="evidence" value="ECO:0007669"/>
    <property type="project" value="UniProtKB-KW"/>
</dbReference>
<evidence type="ECO:0000313" key="2">
    <source>
        <dbReference type="EnsemblMetazoa" id="GPPI046400-PA"/>
    </source>
</evidence>
<reference evidence="2" key="2">
    <citation type="submission" date="2020-05" db="UniProtKB">
        <authorList>
            <consortium name="EnsemblMetazoa"/>
        </authorList>
    </citation>
    <scope>IDENTIFICATION</scope>
    <source>
        <strain evidence="2">IAEA</strain>
    </source>
</reference>
<dbReference type="PANTHER" id="PTHR30538:SF1">
    <property type="entry name" value="L-LYSINE 2,3-AMINOMUTASE"/>
    <property type="match status" value="1"/>
</dbReference>
<evidence type="ECO:0000256" key="1">
    <source>
        <dbReference type="ARBA" id="ARBA00022485"/>
    </source>
</evidence>
<evidence type="ECO:0000313" key="3">
    <source>
        <dbReference type="Proteomes" id="UP000092460"/>
    </source>
</evidence>
<name>A0A1B0C172_9MUSC</name>
<proteinExistence type="predicted"/>
<sequence length="177" mass="20476">MIGDPLMAKDKLLDIVITHLEKISHLNTLRIHTRLPTLLPVRMTRFLCDRLISCSLNIVLVTHINHYREISDEFQKKIIYLRDSRVILFNQSVLLRDINDNAETLLKLHKKLFNLGIIPYYLHLLDKVQGAAHFNVPETKAKKIMLKLLENSPGYLVPKLVKEVPGEKNKILINLNS</sequence>
<dbReference type="STRING" id="67801.A0A1B0C172"/>
<dbReference type="PANTHER" id="PTHR30538">
    <property type="entry name" value="LYSINE 2,3-AMINOMUTASE-RELATED"/>
    <property type="match status" value="1"/>
</dbReference>
<organism evidence="2 3">
    <name type="scientific">Glossina palpalis gambiensis</name>
    <dbReference type="NCBI Taxonomy" id="67801"/>
    <lineage>
        <taxon>Eukaryota</taxon>
        <taxon>Metazoa</taxon>
        <taxon>Ecdysozoa</taxon>
        <taxon>Arthropoda</taxon>
        <taxon>Hexapoda</taxon>
        <taxon>Insecta</taxon>
        <taxon>Pterygota</taxon>
        <taxon>Neoptera</taxon>
        <taxon>Endopterygota</taxon>
        <taxon>Diptera</taxon>
        <taxon>Brachycera</taxon>
        <taxon>Muscomorpha</taxon>
        <taxon>Hippoboscoidea</taxon>
        <taxon>Glossinidae</taxon>
        <taxon>Glossina</taxon>
    </lineage>
</organism>
<dbReference type="InterPro" id="IPR058240">
    <property type="entry name" value="rSAM_sf"/>
</dbReference>
<keyword evidence="1" id="KW-0411">Iron-sulfur</keyword>
<dbReference type="InterPro" id="IPR003739">
    <property type="entry name" value="Lys_aminomutase/Glu_NH3_mut"/>
</dbReference>
<dbReference type="InterPro" id="IPR013785">
    <property type="entry name" value="Aldolase_TIM"/>
</dbReference>
<dbReference type="AlphaFoldDB" id="A0A1B0C172"/>
<dbReference type="SUPFAM" id="SSF102114">
    <property type="entry name" value="Radical SAM enzymes"/>
    <property type="match status" value="1"/>
</dbReference>
<keyword evidence="1" id="KW-0408">Iron</keyword>
<keyword evidence="3" id="KW-1185">Reference proteome</keyword>
<dbReference type="VEuPathDB" id="VectorBase:GPPI046400"/>
<dbReference type="EnsemblMetazoa" id="GPPI046400-RA">
    <property type="protein sequence ID" value="GPPI046400-PA"/>
    <property type="gene ID" value="GPPI046400"/>
</dbReference>